<reference evidence="4" key="2">
    <citation type="submission" date="2021-09" db="EMBL/GenBank/DDBJ databases">
        <authorList>
            <person name="Gilroy R."/>
        </authorList>
    </citation>
    <scope>NUCLEOTIDE SEQUENCE</scope>
    <source>
        <strain evidence="4">CHK165-8395</strain>
    </source>
</reference>
<feature type="non-terminal residue" evidence="4">
    <location>
        <position position="398"/>
    </location>
</feature>
<gene>
    <name evidence="4" type="ORF">K8U81_05485</name>
</gene>
<evidence type="ECO:0000256" key="1">
    <source>
        <dbReference type="ARBA" id="ARBA00001470"/>
    </source>
</evidence>
<evidence type="ECO:0000256" key="2">
    <source>
        <dbReference type="ARBA" id="ARBA00008558"/>
    </source>
</evidence>
<evidence type="ECO:0000313" key="4">
    <source>
        <dbReference type="EMBL" id="HJF07629.1"/>
    </source>
</evidence>
<evidence type="ECO:0000256" key="3">
    <source>
        <dbReference type="ARBA" id="ARBA00023235"/>
    </source>
</evidence>
<comment type="similarity">
    <text evidence="2">Belongs to the N-acylglucosamine 2-epimerase family.</text>
</comment>
<dbReference type="Gene3D" id="1.50.10.10">
    <property type="match status" value="1"/>
</dbReference>
<evidence type="ECO:0000313" key="5">
    <source>
        <dbReference type="Proteomes" id="UP000718012"/>
    </source>
</evidence>
<comment type="catalytic activity">
    <reaction evidence="1">
        <text>D-cellobiose = beta-D-glucosyl-(1-&gt;4)-D-mannopyranose</text>
        <dbReference type="Rhea" id="RHEA:23384"/>
        <dbReference type="ChEBI" id="CHEBI:17057"/>
        <dbReference type="ChEBI" id="CHEBI:47931"/>
        <dbReference type="EC" id="5.1.3.11"/>
    </reaction>
</comment>
<organism evidence="4 5">
    <name type="scientific">Phocaeicola coprocola</name>
    <dbReference type="NCBI Taxonomy" id="310298"/>
    <lineage>
        <taxon>Bacteria</taxon>
        <taxon>Pseudomonadati</taxon>
        <taxon>Bacteroidota</taxon>
        <taxon>Bacteroidia</taxon>
        <taxon>Bacteroidales</taxon>
        <taxon>Bacteroidaceae</taxon>
        <taxon>Phocaeicola</taxon>
    </lineage>
</organism>
<dbReference type="SUPFAM" id="SSF48208">
    <property type="entry name" value="Six-hairpin glycosidases"/>
    <property type="match status" value="1"/>
</dbReference>
<name>A0A921K373_9BACT</name>
<dbReference type="InterPro" id="IPR010819">
    <property type="entry name" value="AGE/CE"/>
</dbReference>
<dbReference type="Pfam" id="PF07221">
    <property type="entry name" value="GlcNAc_2-epim"/>
    <property type="match status" value="1"/>
</dbReference>
<dbReference type="GeneID" id="79857753"/>
<dbReference type="GO" id="GO:0047736">
    <property type="term" value="F:cellobiose epimerase activity"/>
    <property type="evidence" value="ECO:0007669"/>
    <property type="project" value="UniProtKB-EC"/>
</dbReference>
<dbReference type="InterPro" id="IPR028584">
    <property type="entry name" value="Cellobiose_2_epim"/>
</dbReference>
<dbReference type="HAMAP" id="MF_00929">
    <property type="entry name" value="Cellobiose_2_epim"/>
    <property type="match status" value="1"/>
</dbReference>
<keyword evidence="3" id="KW-0413">Isomerase</keyword>
<protein>
    <submittedName>
        <fullName evidence="4">AGE family epimerase/isomerase</fullName>
    </submittedName>
</protein>
<dbReference type="AlphaFoldDB" id="A0A921K373"/>
<dbReference type="Proteomes" id="UP000718012">
    <property type="component" value="Unassembled WGS sequence"/>
</dbReference>
<dbReference type="GO" id="GO:0005975">
    <property type="term" value="P:carbohydrate metabolic process"/>
    <property type="evidence" value="ECO:0007669"/>
    <property type="project" value="InterPro"/>
</dbReference>
<reference evidence="4" key="1">
    <citation type="journal article" date="2021" name="PeerJ">
        <title>Extensive microbial diversity within the chicken gut microbiome revealed by metagenomics and culture.</title>
        <authorList>
            <person name="Gilroy R."/>
            <person name="Ravi A."/>
            <person name="Getino M."/>
            <person name="Pursley I."/>
            <person name="Horton D.L."/>
            <person name="Alikhan N.F."/>
            <person name="Baker D."/>
            <person name="Gharbi K."/>
            <person name="Hall N."/>
            <person name="Watson M."/>
            <person name="Adriaenssens E.M."/>
            <person name="Foster-Nyarko E."/>
            <person name="Jarju S."/>
            <person name="Secka A."/>
            <person name="Antonio M."/>
            <person name="Oren A."/>
            <person name="Chaudhuri R.R."/>
            <person name="La Ragione R."/>
            <person name="Hildebrand F."/>
            <person name="Pallen M.J."/>
        </authorList>
    </citation>
    <scope>NUCLEOTIDE SEQUENCE</scope>
    <source>
        <strain evidence="4">CHK165-8395</strain>
    </source>
</reference>
<accession>A0A921K373</accession>
<dbReference type="RefSeq" id="WP_270230326.1">
    <property type="nucleotide sequence ID" value="NZ_CAUBXQ010000109.1"/>
</dbReference>
<proteinExistence type="inferred from homology"/>
<dbReference type="EMBL" id="DYXD01000120">
    <property type="protein sequence ID" value="HJF07629.1"/>
    <property type="molecule type" value="Genomic_DNA"/>
</dbReference>
<dbReference type="InterPro" id="IPR008928">
    <property type="entry name" value="6-hairpin_glycosidase_sf"/>
</dbReference>
<dbReference type="PANTHER" id="PTHR15108">
    <property type="entry name" value="N-ACYLGLUCOSAMINE-2-EPIMERASE"/>
    <property type="match status" value="1"/>
</dbReference>
<comment type="caution">
    <text evidence="4">The sequence shown here is derived from an EMBL/GenBank/DDBJ whole genome shotgun (WGS) entry which is preliminary data.</text>
</comment>
<dbReference type="InterPro" id="IPR012341">
    <property type="entry name" value="6hp_glycosidase-like_sf"/>
</dbReference>
<sequence>MYNEIVSQLCSEVKAELENNILPFWMTKMTDHEHGGFYGRITGNDVLEASASKGAILNARILWTFSAAYRLLRKKEYLETATRAKRYLIDFFYDSDFGGIYWELDYKGNPVDTKKQIYAIGFAIYGLSEYTRATGDAEALDYAKRLFEVIEKYSFDAEKNGYLEALTRDWCPIEDMRLSDKDENEKKTMNTHLHILEPYTNLYRVWKDERLGKQIYNLVNLFLDKILDAETYHLNLFFEDDWTNKYQIVSYGHDIEASWLIHEAALVLGDKGLLQKVEPAIIKIAEAADEGLNPDGSMIYENFVSKGKIDRELHWWVQAENVVGHLNLYQHFGDKSALEKALKCWTFIKSKLVDTEQGEWHWSLYPDGTVNTKDDKAGFWKCPYHNGRMCMEILERFS</sequence>